<dbReference type="AlphaFoldDB" id="A0A518KDV7"/>
<proteinExistence type="predicted"/>
<reference evidence="2 3" key="1">
    <citation type="submission" date="2019-02" db="EMBL/GenBank/DDBJ databases">
        <title>Deep-cultivation of Planctomycetes and their phenomic and genomic characterization uncovers novel biology.</title>
        <authorList>
            <person name="Wiegand S."/>
            <person name="Jogler M."/>
            <person name="Boedeker C."/>
            <person name="Pinto D."/>
            <person name="Vollmers J."/>
            <person name="Rivas-Marin E."/>
            <person name="Kohn T."/>
            <person name="Peeters S.H."/>
            <person name="Heuer A."/>
            <person name="Rast P."/>
            <person name="Oberbeckmann S."/>
            <person name="Bunk B."/>
            <person name="Jeske O."/>
            <person name="Meyerdierks A."/>
            <person name="Storesund J.E."/>
            <person name="Kallscheuer N."/>
            <person name="Luecker S."/>
            <person name="Lage O.M."/>
            <person name="Pohl T."/>
            <person name="Merkel B.J."/>
            <person name="Hornburger P."/>
            <person name="Mueller R.-W."/>
            <person name="Bruemmer F."/>
            <person name="Labrenz M."/>
            <person name="Spormann A.M."/>
            <person name="Op den Camp H."/>
            <person name="Overmann J."/>
            <person name="Amann R."/>
            <person name="Jetten M.S.M."/>
            <person name="Mascher T."/>
            <person name="Medema M.H."/>
            <person name="Devos D.P."/>
            <person name="Kaster A.-K."/>
            <person name="Ovreas L."/>
            <person name="Rohde M."/>
            <person name="Galperin M.Y."/>
            <person name="Jogler C."/>
        </authorList>
    </citation>
    <scope>NUCLEOTIDE SEQUENCE [LARGE SCALE GENOMIC DNA]</scope>
    <source>
        <strain evidence="2 3">Spa11</strain>
    </source>
</reference>
<dbReference type="SUPFAM" id="SSF56281">
    <property type="entry name" value="Metallo-hydrolase/oxidoreductase"/>
    <property type="match status" value="1"/>
</dbReference>
<dbReference type="GO" id="GO:0042781">
    <property type="term" value="F:3'-tRNA processing endoribonuclease activity"/>
    <property type="evidence" value="ECO:0007669"/>
    <property type="project" value="TreeGrafter"/>
</dbReference>
<evidence type="ECO:0000313" key="3">
    <source>
        <dbReference type="Proteomes" id="UP000316426"/>
    </source>
</evidence>
<dbReference type="Pfam" id="PF12706">
    <property type="entry name" value="Lactamase_B_2"/>
    <property type="match status" value="1"/>
</dbReference>
<keyword evidence="2" id="KW-0378">Hydrolase</keyword>
<dbReference type="KEGG" id="bmei:Spa11_42000"/>
<evidence type="ECO:0000313" key="2">
    <source>
        <dbReference type="EMBL" id="QDV75977.1"/>
    </source>
</evidence>
<dbReference type="PANTHER" id="PTHR46018">
    <property type="entry name" value="ZINC PHOSPHODIESTERASE ELAC PROTEIN 1"/>
    <property type="match status" value="1"/>
</dbReference>
<dbReference type="InterPro" id="IPR036866">
    <property type="entry name" value="RibonucZ/Hydroxyglut_hydro"/>
</dbReference>
<dbReference type="InterPro" id="IPR001279">
    <property type="entry name" value="Metallo-B-lactamas"/>
</dbReference>
<dbReference type="Proteomes" id="UP000316426">
    <property type="component" value="Chromosome"/>
</dbReference>
<dbReference type="EMBL" id="CP036349">
    <property type="protein sequence ID" value="QDV75977.1"/>
    <property type="molecule type" value="Genomic_DNA"/>
</dbReference>
<keyword evidence="3" id="KW-1185">Reference proteome</keyword>
<evidence type="ECO:0000259" key="1">
    <source>
        <dbReference type="Pfam" id="PF12706"/>
    </source>
</evidence>
<gene>
    <name evidence="2" type="primary">rbn</name>
    <name evidence="2" type="ORF">Spa11_42000</name>
</gene>
<organism evidence="2 3">
    <name type="scientific">Botrimarina mediterranea</name>
    <dbReference type="NCBI Taxonomy" id="2528022"/>
    <lineage>
        <taxon>Bacteria</taxon>
        <taxon>Pseudomonadati</taxon>
        <taxon>Planctomycetota</taxon>
        <taxon>Planctomycetia</taxon>
        <taxon>Pirellulales</taxon>
        <taxon>Lacipirellulaceae</taxon>
        <taxon>Botrimarina</taxon>
    </lineage>
</organism>
<dbReference type="Gene3D" id="3.60.15.10">
    <property type="entry name" value="Ribonuclease Z/Hydroxyacylglutathione hydrolase-like"/>
    <property type="match status" value="1"/>
</dbReference>
<name>A0A518KDV7_9BACT</name>
<feature type="domain" description="Metallo-beta-lactamase" evidence="1">
    <location>
        <begin position="41"/>
        <end position="226"/>
    </location>
</feature>
<dbReference type="PANTHER" id="PTHR46018:SF2">
    <property type="entry name" value="ZINC PHOSPHODIESTERASE ELAC PROTEIN 1"/>
    <property type="match status" value="1"/>
</dbReference>
<dbReference type="RefSeq" id="WP_145116254.1">
    <property type="nucleotide sequence ID" value="NZ_CP036349.1"/>
</dbReference>
<sequence length="262" mass="28113">MTALAAPNRSVLRVELLGSGGYHPTERRHTACVFLPELGLVLDAGTGAFRLHQRAEALTSNRLDVVLTHGHIDHIVGLTYLFWLHRGSEPVETVVHATPETLAAVREHLLAPALFPISPVTRYETLSESLTLASGARLTTFELDHPGGSVGLRIDHDGVSIGYVTDTRPIGEAAIEAIRGVDLLLHEAYFDASQAELAHDSGHCTAAAAARTAVAAGAKRLVMMHFNPRASEADEARALAEAREVFPTAEYGCDGMVMTISR</sequence>
<accession>A0A518KDV7</accession>
<protein>
    <submittedName>
        <fullName evidence="2">Ribonuclease BN</fullName>
        <ecNumber evidence="2">3.1.-.-</ecNumber>
    </submittedName>
</protein>
<dbReference type="EC" id="3.1.-.-" evidence="2"/>